<proteinExistence type="predicted"/>
<keyword evidence="3" id="KW-1185">Reference proteome</keyword>
<evidence type="ECO:0000313" key="3">
    <source>
        <dbReference type="Proteomes" id="UP000233551"/>
    </source>
</evidence>
<feature type="compositionally biased region" description="Basic residues" evidence="1">
    <location>
        <begin position="52"/>
        <end position="69"/>
    </location>
</feature>
<sequence length="145" mass="17071">MFASDRRVMNSNLGFNRRFSCGKPVGQNGVLTNVFRGAPPTSLTDVIRLRRPSPHHGTRRHVHFRRHRPPQPSLYHRQHSCLRNRPRPHLHLSPYRPQPRSILSLRRWSFRGRAHPLRLILKQQSFPPTRLYNLTPTFPTNHCCP</sequence>
<reference evidence="2 3" key="1">
    <citation type="submission" date="2017-11" db="EMBL/GenBank/DDBJ databases">
        <title>De-novo sequencing of pomegranate (Punica granatum L.) genome.</title>
        <authorList>
            <person name="Akparov Z."/>
            <person name="Amiraslanov A."/>
            <person name="Hajiyeva S."/>
            <person name="Abbasov M."/>
            <person name="Kaur K."/>
            <person name="Hamwieh A."/>
            <person name="Solovyev V."/>
            <person name="Salamov A."/>
            <person name="Braich B."/>
            <person name="Kosarev P."/>
            <person name="Mahmoud A."/>
            <person name="Hajiyev E."/>
            <person name="Babayeva S."/>
            <person name="Izzatullayeva V."/>
            <person name="Mammadov A."/>
            <person name="Mammadov A."/>
            <person name="Sharifova S."/>
            <person name="Ojaghi J."/>
            <person name="Eynullazada K."/>
            <person name="Bayramov B."/>
            <person name="Abdulazimova A."/>
            <person name="Shahmuradov I."/>
        </authorList>
    </citation>
    <scope>NUCLEOTIDE SEQUENCE [LARGE SCALE GENOMIC DNA]</scope>
    <source>
        <strain evidence="3">cv. AG2017</strain>
        <tissue evidence="2">Leaf</tissue>
    </source>
</reference>
<gene>
    <name evidence="2" type="ORF">CRG98_013460</name>
</gene>
<name>A0A2I0KC69_PUNGR</name>
<dbReference type="Proteomes" id="UP000233551">
    <property type="component" value="Unassembled WGS sequence"/>
</dbReference>
<feature type="region of interest" description="Disordered" evidence="1">
    <location>
        <begin position="52"/>
        <end position="74"/>
    </location>
</feature>
<organism evidence="2 3">
    <name type="scientific">Punica granatum</name>
    <name type="common">Pomegranate</name>
    <dbReference type="NCBI Taxonomy" id="22663"/>
    <lineage>
        <taxon>Eukaryota</taxon>
        <taxon>Viridiplantae</taxon>
        <taxon>Streptophyta</taxon>
        <taxon>Embryophyta</taxon>
        <taxon>Tracheophyta</taxon>
        <taxon>Spermatophyta</taxon>
        <taxon>Magnoliopsida</taxon>
        <taxon>eudicotyledons</taxon>
        <taxon>Gunneridae</taxon>
        <taxon>Pentapetalae</taxon>
        <taxon>rosids</taxon>
        <taxon>malvids</taxon>
        <taxon>Myrtales</taxon>
        <taxon>Lythraceae</taxon>
        <taxon>Punica</taxon>
    </lineage>
</organism>
<dbReference type="EMBL" id="PGOL01000686">
    <property type="protein sequence ID" value="PKI66141.1"/>
    <property type="molecule type" value="Genomic_DNA"/>
</dbReference>
<evidence type="ECO:0000313" key="2">
    <source>
        <dbReference type="EMBL" id="PKI66141.1"/>
    </source>
</evidence>
<comment type="caution">
    <text evidence="2">The sequence shown here is derived from an EMBL/GenBank/DDBJ whole genome shotgun (WGS) entry which is preliminary data.</text>
</comment>
<protein>
    <submittedName>
        <fullName evidence="2">Uncharacterized protein</fullName>
    </submittedName>
</protein>
<evidence type="ECO:0000256" key="1">
    <source>
        <dbReference type="SAM" id="MobiDB-lite"/>
    </source>
</evidence>
<dbReference type="AlphaFoldDB" id="A0A2I0KC69"/>
<accession>A0A2I0KC69</accession>